<sequence>MNMPQKRLDVEEPYALIAPDADVAAYVKNFDFLAVDPDSKVTAFHGFSTFRGLKIESKGFDVEGTISGRVRSYNWTALYQVYNLPSSSSWSLWALKFKADKSQSVLKQTFHEEDLEDLAVNMKFRAKANDLGGVTFLRVGFETIKLRLEGVEKNFTVVNPASGGARDEDGNEIPVDFEPI</sequence>
<name>A0ABV1XQU0_9ACTN</name>
<reference evidence="1 2" key="1">
    <citation type="submission" date="2024-06" db="EMBL/GenBank/DDBJ databases">
        <title>The Natural Products Discovery Center: Release of the First 8490 Sequenced Strains for Exploring Actinobacteria Biosynthetic Diversity.</title>
        <authorList>
            <person name="Kalkreuter E."/>
            <person name="Kautsar S.A."/>
            <person name="Yang D."/>
            <person name="Bader C.D."/>
            <person name="Teijaro C.N."/>
            <person name="Fluegel L."/>
            <person name="Davis C.M."/>
            <person name="Simpson J.R."/>
            <person name="Lauterbach L."/>
            <person name="Steele A.D."/>
            <person name="Gui C."/>
            <person name="Meng S."/>
            <person name="Li G."/>
            <person name="Viehrig K."/>
            <person name="Ye F."/>
            <person name="Su P."/>
            <person name="Kiefer A.F."/>
            <person name="Nichols A."/>
            <person name="Cepeda A.J."/>
            <person name="Yan W."/>
            <person name="Fan B."/>
            <person name="Jiang Y."/>
            <person name="Adhikari A."/>
            <person name="Zheng C.-J."/>
            <person name="Schuster L."/>
            <person name="Cowan T.M."/>
            <person name="Smanski M.J."/>
            <person name="Chevrette M.G."/>
            <person name="De Carvalho L.P.S."/>
            <person name="Shen B."/>
        </authorList>
    </citation>
    <scope>NUCLEOTIDE SEQUENCE [LARGE SCALE GENOMIC DNA]</scope>
    <source>
        <strain evidence="1 2">NPDC000155</strain>
    </source>
</reference>
<evidence type="ECO:0000313" key="2">
    <source>
        <dbReference type="Proteomes" id="UP001486207"/>
    </source>
</evidence>
<organism evidence="1 2">
    <name type="scientific">Streptomyces lanatus</name>
    <dbReference type="NCBI Taxonomy" id="66900"/>
    <lineage>
        <taxon>Bacteria</taxon>
        <taxon>Bacillati</taxon>
        <taxon>Actinomycetota</taxon>
        <taxon>Actinomycetes</taxon>
        <taxon>Kitasatosporales</taxon>
        <taxon>Streptomycetaceae</taxon>
        <taxon>Streptomyces</taxon>
    </lineage>
</organism>
<protein>
    <submittedName>
        <fullName evidence="1">Uncharacterized protein</fullName>
    </submittedName>
</protein>
<comment type="caution">
    <text evidence="1">The sequence shown here is derived from an EMBL/GenBank/DDBJ whole genome shotgun (WGS) entry which is preliminary data.</text>
</comment>
<keyword evidence="2" id="KW-1185">Reference proteome</keyword>
<dbReference type="RefSeq" id="WP_190068212.1">
    <property type="nucleotide sequence ID" value="NZ_BNBM01000001.1"/>
</dbReference>
<evidence type="ECO:0000313" key="1">
    <source>
        <dbReference type="EMBL" id="MER7373845.1"/>
    </source>
</evidence>
<gene>
    <name evidence="1" type="ORF">ABT384_14435</name>
</gene>
<dbReference type="Proteomes" id="UP001486207">
    <property type="component" value="Unassembled WGS sequence"/>
</dbReference>
<accession>A0ABV1XQU0</accession>
<proteinExistence type="predicted"/>
<dbReference type="EMBL" id="JBEPFB010000005">
    <property type="protein sequence ID" value="MER7373845.1"/>
    <property type="molecule type" value="Genomic_DNA"/>
</dbReference>